<evidence type="ECO:0000313" key="4">
    <source>
        <dbReference type="Proteomes" id="UP000232875"/>
    </source>
</evidence>
<keyword evidence="4" id="KW-1185">Reference proteome</keyword>
<dbReference type="GO" id="GO:0035091">
    <property type="term" value="F:phosphatidylinositol binding"/>
    <property type="evidence" value="ECO:0007669"/>
    <property type="project" value="TreeGrafter"/>
</dbReference>
<dbReference type="EMBL" id="KZ454987">
    <property type="protein sequence ID" value="PKI85635.1"/>
    <property type="molecule type" value="Genomic_DNA"/>
</dbReference>
<evidence type="ECO:0000313" key="3">
    <source>
        <dbReference type="EMBL" id="PKI85635.1"/>
    </source>
</evidence>
<sequence length="412" mass="43654">MQSDILDKFCPPGSTRGLDNVIPSSIMRKAKGIAIFTVFRAGFLMSARVGSGVVLAKLPNGEWSAPTAIGIGGLGGGFNVGAEMVDVLIVLVSSAAVRSFMSIGSLQLGGNLGLAVGPLGRSGEASAALSADMKMAAMFSYSMSRGLYGGVTIEGTILIDRQDANTKVYGKPYTPDQILTGEVDPPEIAMPLVTRLEEITSEAAANCASLADDASDSSSVRTAPCSTLAGGYTSYAPDASSRRSAPPPPGRARHTQRSNTNDLDARTMDDLDRQLQTTHMTAPPPRPQRKKTEPSKPPRPTTRAPSSSFNEAGYVPYRGRAPPVRTPTPEAGVEEEDPFADMQSSSNSPPYKTYQPRRRAALVDVDDDDDVNGESLTPVDERRPSVVSPTLLESDLVVALHDFEAVEPTDLQ</sequence>
<dbReference type="Proteomes" id="UP000232875">
    <property type="component" value="Unassembled WGS sequence"/>
</dbReference>
<dbReference type="GO" id="GO:0051015">
    <property type="term" value="F:actin filament binding"/>
    <property type="evidence" value="ECO:0007669"/>
    <property type="project" value="TreeGrafter"/>
</dbReference>
<dbReference type="PANTHER" id="PTHR15629:SF2">
    <property type="entry name" value="SH3 DOMAIN-CONTAINING YSC84-LIKE PROTEIN 1"/>
    <property type="match status" value="1"/>
</dbReference>
<dbReference type="GO" id="GO:0051017">
    <property type="term" value="P:actin filament bundle assembly"/>
    <property type="evidence" value="ECO:0007669"/>
    <property type="project" value="TreeGrafter"/>
</dbReference>
<protein>
    <recommendedName>
        <fullName evidence="2">Ysc84 actin-binding domain-containing protein</fullName>
    </recommendedName>
</protein>
<gene>
    <name evidence="3" type="ORF">MVES_000675</name>
</gene>
<evidence type="ECO:0000259" key="2">
    <source>
        <dbReference type="Pfam" id="PF04366"/>
    </source>
</evidence>
<feature type="domain" description="Ysc84 actin-binding" evidence="2">
    <location>
        <begin position="73"/>
        <end position="198"/>
    </location>
</feature>
<dbReference type="GO" id="GO:0030479">
    <property type="term" value="C:actin cortical patch"/>
    <property type="evidence" value="ECO:0007669"/>
    <property type="project" value="TreeGrafter"/>
</dbReference>
<dbReference type="GO" id="GO:0051666">
    <property type="term" value="P:actin cortical patch localization"/>
    <property type="evidence" value="ECO:0007669"/>
    <property type="project" value="TreeGrafter"/>
</dbReference>
<dbReference type="AlphaFoldDB" id="A0A2N1JGH7"/>
<accession>A0A2N1JGH7</accession>
<reference evidence="3 4" key="1">
    <citation type="submission" date="2017-10" db="EMBL/GenBank/DDBJ databases">
        <title>A novel species of cold-tolerant Malassezia isolated from bats.</title>
        <authorList>
            <person name="Lorch J.M."/>
            <person name="Palmer J.M."/>
            <person name="Vanderwolf K.J."/>
            <person name="Schmidt K.Z."/>
            <person name="Verant M.L."/>
            <person name="Weller T.J."/>
            <person name="Blehert D.S."/>
        </authorList>
    </citation>
    <scope>NUCLEOTIDE SEQUENCE [LARGE SCALE GENOMIC DNA]</scope>
    <source>
        <strain evidence="3 4">NWHC:44797-103</strain>
    </source>
</reference>
<dbReference type="Pfam" id="PF04366">
    <property type="entry name" value="Ysc84"/>
    <property type="match status" value="1"/>
</dbReference>
<feature type="compositionally biased region" description="Basic and acidic residues" evidence="1">
    <location>
        <begin position="263"/>
        <end position="273"/>
    </location>
</feature>
<organism evidence="3 4">
    <name type="scientific">Malassezia vespertilionis</name>
    <dbReference type="NCBI Taxonomy" id="2020962"/>
    <lineage>
        <taxon>Eukaryota</taxon>
        <taxon>Fungi</taxon>
        <taxon>Dikarya</taxon>
        <taxon>Basidiomycota</taxon>
        <taxon>Ustilaginomycotina</taxon>
        <taxon>Malasseziomycetes</taxon>
        <taxon>Malasseziales</taxon>
        <taxon>Malasseziaceae</taxon>
        <taxon>Malassezia</taxon>
    </lineage>
</organism>
<feature type="compositionally biased region" description="Low complexity" evidence="1">
    <location>
        <begin position="234"/>
        <end position="244"/>
    </location>
</feature>
<proteinExistence type="predicted"/>
<dbReference type="PANTHER" id="PTHR15629">
    <property type="entry name" value="SH3YL1 PROTEIN"/>
    <property type="match status" value="1"/>
</dbReference>
<dbReference type="InterPro" id="IPR051702">
    <property type="entry name" value="SH3_domain_YSC84-like"/>
</dbReference>
<feature type="region of interest" description="Disordered" evidence="1">
    <location>
        <begin position="229"/>
        <end position="383"/>
    </location>
</feature>
<evidence type="ECO:0000256" key="1">
    <source>
        <dbReference type="SAM" id="MobiDB-lite"/>
    </source>
</evidence>
<dbReference type="InterPro" id="IPR007461">
    <property type="entry name" value="Ysc84_actin-binding"/>
</dbReference>
<dbReference type="OrthoDB" id="443981at2759"/>
<name>A0A2N1JGH7_9BASI</name>
<dbReference type="STRING" id="2020962.A0A2N1JGH7"/>